<evidence type="ECO:0000313" key="1">
    <source>
        <dbReference type="EMBL" id="CAF87179.1"/>
    </source>
</evidence>
<gene>
    <name evidence="1" type="ORF">GSTENG00036711001</name>
</gene>
<reference evidence="1" key="1">
    <citation type="journal article" date="2004" name="Nature">
        <title>Genome duplication in the teleost fish Tetraodon nigroviridis reveals the early vertebrate proto-karyotype.</title>
        <authorList>
            <person name="Jaillon O."/>
            <person name="Aury J.-M."/>
            <person name="Brunet F."/>
            <person name="Petit J.-L."/>
            <person name="Stange-Thomann N."/>
            <person name="Mauceli E."/>
            <person name="Bouneau L."/>
            <person name="Fischer C."/>
            <person name="Ozouf-Costaz C."/>
            <person name="Bernot A."/>
            <person name="Nicaud S."/>
            <person name="Jaffe D."/>
            <person name="Fisher S."/>
            <person name="Lutfalla G."/>
            <person name="Dossat C."/>
            <person name="Segurens B."/>
            <person name="Dasilva C."/>
            <person name="Salanoubat M."/>
            <person name="Levy M."/>
            <person name="Boudet N."/>
            <person name="Castellano S."/>
            <person name="Anthouard V."/>
            <person name="Jubin C."/>
            <person name="Castelli V."/>
            <person name="Katinka M."/>
            <person name="Vacherie B."/>
            <person name="Biemont C."/>
            <person name="Skalli Z."/>
            <person name="Cattolico L."/>
            <person name="Poulain J."/>
            <person name="De Berardinis V."/>
            <person name="Cruaud C."/>
            <person name="Duprat S."/>
            <person name="Brottier P."/>
            <person name="Coutanceau J.-P."/>
            <person name="Gouzy J."/>
            <person name="Parra G."/>
            <person name="Lardier G."/>
            <person name="Chapple C."/>
            <person name="McKernan K.J."/>
            <person name="McEwan P."/>
            <person name="Bosak S."/>
            <person name="Kellis M."/>
            <person name="Volff J.-N."/>
            <person name="Guigo R."/>
            <person name="Zody M.C."/>
            <person name="Mesirov J."/>
            <person name="Lindblad-Toh K."/>
            <person name="Birren B."/>
            <person name="Nusbaum C."/>
            <person name="Kahn D."/>
            <person name="Robinson-Rechavi M."/>
            <person name="Laudet V."/>
            <person name="Schachter V."/>
            <person name="Quetier F."/>
            <person name="Saurin W."/>
            <person name="Scarpelli C."/>
            <person name="Wincker P."/>
            <person name="Lander E.S."/>
            <person name="Weissenbach J."/>
            <person name="Roest Crollius H."/>
        </authorList>
    </citation>
    <scope>NUCLEOTIDE SEQUENCE [LARGE SCALE GENOMIC DNA]</scope>
</reference>
<name>Q4TIV3_TETNG</name>
<sequence>MDSSNNCTSPHEERFLNQYCKYIRVI</sequence>
<accession>Q4TIV3</accession>
<protein>
    <submittedName>
        <fullName evidence="1">Chromosome undetermined SCAF1667, whole genome shotgun sequence</fullName>
    </submittedName>
</protein>
<reference evidence="1" key="2">
    <citation type="submission" date="2004-02" db="EMBL/GenBank/DDBJ databases">
        <authorList>
            <consortium name="Genoscope"/>
            <consortium name="Whitehead Institute Centre for Genome Research"/>
        </authorList>
    </citation>
    <scope>NUCLEOTIDE SEQUENCE</scope>
</reference>
<dbReference type="EMBL" id="CAAE01001667">
    <property type="protein sequence ID" value="CAF87179.1"/>
    <property type="molecule type" value="Genomic_DNA"/>
</dbReference>
<organism evidence="1">
    <name type="scientific">Tetraodon nigroviridis</name>
    <name type="common">Spotted green pufferfish</name>
    <name type="synonym">Chelonodon nigroviridis</name>
    <dbReference type="NCBI Taxonomy" id="99883"/>
    <lineage>
        <taxon>Eukaryota</taxon>
        <taxon>Metazoa</taxon>
        <taxon>Chordata</taxon>
        <taxon>Craniata</taxon>
        <taxon>Vertebrata</taxon>
        <taxon>Euteleostomi</taxon>
        <taxon>Actinopterygii</taxon>
        <taxon>Neopterygii</taxon>
        <taxon>Teleostei</taxon>
        <taxon>Neoteleostei</taxon>
        <taxon>Acanthomorphata</taxon>
        <taxon>Eupercaria</taxon>
        <taxon>Tetraodontiformes</taxon>
        <taxon>Tetradontoidea</taxon>
        <taxon>Tetraodontidae</taxon>
        <taxon>Tetraodon</taxon>
    </lineage>
</organism>
<dbReference type="KEGG" id="tng:GSTEN00036711G001"/>
<dbReference type="AlphaFoldDB" id="Q4TIV3"/>
<proteinExistence type="predicted"/>